<evidence type="ECO:0000313" key="2">
    <source>
        <dbReference type="Proteomes" id="UP000189981"/>
    </source>
</evidence>
<gene>
    <name evidence="1" type="ORF">SAMN05661099_3153</name>
</gene>
<sequence length="186" mass="20605">MELKNNDLIKGSSGRFGDQLVYRQRNGKTIIARRPVKRNTPPSVIQQELREQFSEAVLYAKAVIANEAKKAIYQGKATPYYSAYLLALTDFRKAPEIRKYDTSAYSGQIGDEISVRAIDNFKVERVMLLIKDSLGETIEEGAAVLSENGVDWIYTATVVNPTLPGTTLFISAADIPGNITTEEVTL</sequence>
<reference evidence="2" key="1">
    <citation type="submission" date="2017-02" db="EMBL/GenBank/DDBJ databases">
        <authorList>
            <person name="Varghese N."/>
            <person name="Submissions S."/>
        </authorList>
    </citation>
    <scope>NUCLEOTIDE SEQUENCE [LARGE SCALE GENOMIC DNA]</scope>
    <source>
        <strain evidence="2">DSM 22385</strain>
    </source>
</reference>
<organism evidence="1 2">
    <name type="scientific">Daejeonella lutea</name>
    <dbReference type="NCBI Taxonomy" id="572036"/>
    <lineage>
        <taxon>Bacteria</taxon>
        <taxon>Pseudomonadati</taxon>
        <taxon>Bacteroidota</taxon>
        <taxon>Sphingobacteriia</taxon>
        <taxon>Sphingobacteriales</taxon>
        <taxon>Sphingobacteriaceae</taxon>
        <taxon>Daejeonella</taxon>
    </lineage>
</organism>
<dbReference type="Proteomes" id="UP000189981">
    <property type="component" value="Unassembled WGS sequence"/>
</dbReference>
<evidence type="ECO:0000313" key="1">
    <source>
        <dbReference type="EMBL" id="SKB86478.1"/>
    </source>
</evidence>
<accession>A0A1T5ERJ0</accession>
<dbReference type="EMBL" id="FUYR01000004">
    <property type="protein sequence ID" value="SKB86478.1"/>
    <property type="molecule type" value="Genomic_DNA"/>
</dbReference>
<proteinExistence type="predicted"/>
<dbReference type="RefSeq" id="WP_079703661.1">
    <property type="nucleotide sequence ID" value="NZ_FUYR01000004.1"/>
</dbReference>
<keyword evidence="2" id="KW-1185">Reference proteome</keyword>
<name>A0A1T5ERJ0_9SPHI</name>
<dbReference type="AlphaFoldDB" id="A0A1T5ERJ0"/>
<dbReference type="OrthoDB" id="880927at2"/>
<protein>
    <submittedName>
        <fullName evidence="1">Uncharacterized protein</fullName>
    </submittedName>
</protein>